<reference evidence="2 3" key="1">
    <citation type="submission" date="2019-03" db="EMBL/GenBank/DDBJ databases">
        <title>Genomic Encyclopedia of Type Strains, Phase IV (KMG-IV): sequencing the most valuable type-strain genomes for metagenomic binning, comparative biology and taxonomic classification.</title>
        <authorList>
            <person name="Goeker M."/>
        </authorList>
    </citation>
    <scope>NUCLEOTIDE SEQUENCE [LARGE SCALE GENOMIC DNA]</scope>
    <source>
        <strain evidence="2 3">DSM 22362</strain>
    </source>
</reference>
<accession>A0A4R3VXQ1</accession>
<dbReference type="RefSeq" id="WP_132777671.1">
    <property type="nucleotide sequence ID" value="NZ_SMBZ01000019.1"/>
</dbReference>
<evidence type="ECO:0000313" key="2">
    <source>
        <dbReference type="EMBL" id="TCV13705.1"/>
    </source>
</evidence>
<dbReference type="Proteomes" id="UP000295197">
    <property type="component" value="Unassembled WGS sequence"/>
</dbReference>
<dbReference type="OrthoDB" id="880459at2"/>
<organism evidence="2 3">
    <name type="scientific">Sphingobacterium alimentarium</name>
    <dbReference type="NCBI Taxonomy" id="797292"/>
    <lineage>
        <taxon>Bacteria</taxon>
        <taxon>Pseudomonadati</taxon>
        <taxon>Bacteroidota</taxon>
        <taxon>Sphingobacteriia</taxon>
        <taxon>Sphingobacteriales</taxon>
        <taxon>Sphingobacteriaceae</taxon>
        <taxon>Sphingobacterium</taxon>
    </lineage>
</organism>
<gene>
    <name evidence="2" type="ORF">EDC17_101961</name>
</gene>
<dbReference type="PANTHER" id="PTHR35535:SF2">
    <property type="entry name" value="DUF306 DOMAIN-CONTAINING PROTEIN"/>
    <property type="match status" value="1"/>
</dbReference>
<protein>
    <submittedName>
        <fullName evidence="2">META domain-containing protein</fullName>
    </submittedName>
</protein>
<dbReference type="Pfam" id="PF03724">
    <property type="entry name" value="META"/>
    <property type="match status" value="1"/>
</dbReference>
<dbReference type="Gene3D" id="2.40.128.270">
    <property type="match status" value="1"/>
</dbReference>
<dbReference type="InterPro" id="IPR053147">
    <property type="entry name" value="Hsp_HslJ-like"/>
</dbReference>
<dbReference type="InterPro" id="IPR038670">
    <property type="entry name" value="HslJ-like_sf"/>
</dbReference>
<dbReference type="PROSITE" id="PS51257">
    <property type="entry name" value="PROKAR_LIPOPROTEIN"/>
    <property type="match status" value="1"/>
</dbReference>
<name>A0A4R3VXQ1_9SPHI</name>
<comment type="caution">
    <text evidence="2">The sequence shown here is derived from an EMBL/GenBank/DDBJ whole genome shotgun (WGS) entry which is preliminary data.</text>
</comment>
<feature type="domain" description="DUF306" evidence="1">
    <location>
        <begin position="34"/>
        <end position="129"/>
    </location>
</feature>
<proteinExistence type="predicted"/>
<evidence type="ECO:0000313" key="3">
    <source>
        <dbReference type="Proteomes" id="UP000295197"/>
    </source>
</evidence>
<dbReference type="AlphaFoldDB" id="A0A4R3VXQ1"/>
<dbReference type="PANTHER" id="PTHR35535">
    <property type="entry name" value="HEAT SHOCK PROTEIN HSLJ"/>
    <property type="match status" value="1"/>
</dbReference>
<dbReference type="InterPro" id="IPR005184">
    <property type="entry name" value="DUF306_Meta_HslJ"/>
</dbReference>
<dbReference type="EMBL" id="SMBZ01000019">
    <property type="protein sequence ID" value="TCV13705.1"/>
    <property type="molecule type" value="Genomic_DNA"/>
</dbReference>
<sequence length="143" mass="16642">MRYLVFLALGLLFFGCKKEDDYINMENLTHEDIELDNTTWVIHKSYEIPVRSTTNGRLPTLHFKDGGMGVGTNCNHAFSEYQIDGNTIKFRDLFTTYKYCPDMEIEAYFGTNIRSINSYIFSEGKLYLFIDKKMIGSFKRIAN</sequence>
<keyword evidence="3" id="KW-1185">Reference proteome</keyword>
<evidence type="ECO:0000259" key="1">
    <source>
        <dbReference type="Pfam" id="PF03724"/>
    </source>
</evidence>